<dbReference type="AlphaFoldDB" id="A0A0A2M8H6"/>
<proteinExistence type="predicted"/>
<evidence type="ECO:0000313" key="2">
    <source>
        <dbReference type="Proteomes" id="UP000030121"/>
    </source>
</evidence>
<comment type="caution">
    <text evidence="1">The sequence shown here is derived from an EMBL/GenBank/DDBJ whole genome shotgun (WGS) entry which is preliminary data.</text>
</comment>
<dbReference type="OrthoDB" id="645138at2"/>
<dbReference type="STRING" id="1121899.GCA_000430025_02271"/>
<accession>A0A0A2M8H6</accession>
<dbReference type="RefSeq" id="WP_026980689.1">
    <property type="nucleotide sequence ID" value="NZ_AUCZ01000011.1"/>
</dbReference>
<dbReference type="Proteomes" id="UP000030121">
    <property type="component" value="Unassembled WGS sequence"/>
</dbReference>
<dbReference type="EMBL" id="JRLW01000013">
    <property type="protein sequence ID" value="KGO88982.1"/>
    <property type="molecule type" value="Genomic_DNA"/>
</dbReference>
<dbReference type="eggNOG" id="ENOG502Z8F9">
    <property type="taxonomic scope" value="Bacteria"/>
</dbReference>
<evidence type="ECO:0000313" key="1">
    <source>
        <dbReference type="EMBL" id="KGO88982.1"/>
    </source>
</evidence>
<reference evidence="1 2" key="1">
    <citation type="submission" date="2013-09" db="EMBL/GenBank/DDBJ databases">
        <authorList>
            <person name="Zeng Z."/>
            <person name="Chen C."/>
        </authorList>
    </citation>
    <scope>NUCLEOTIDE SEQUENCE [LARGE SCALE GENOMIC DNA]</scope>
    <source>
        <strain evidence="1 2">GH29-5</strain>
    </source>
</reference>
<sequence length="252" mass="27070">MARQKGIIKLKGTIGDITFYKTQDGHLAREKGGIDASRIASDPAFQRTRENGSEFGRAGKAGKVLRTALRPLLLNSADSRMVSRLTQTMVKVIQADTVSERGLRNVIDGEIELTLGFEFNIRGKLGTSLFAPFTSTIDRVAGTLVANIPSFIPANMIAAPTGTTHFKVISGGAEIDFENETYVVETSETAILPWDTTATAVINLSNAVTPNSTHPLVLALGIEFYQQINGQMYPLKNGAFNPLSIVSVDGGV</sequence>
<organism evidence="1 2">
    <name type="scientific">Flavobacterium suncheonense GH29-5 = DSM 17707</name>
    <dbReference type="NCBI Taxonomy" id="1121899"/>
    <lineage>
        <taxon>Bacteria</taxon>
        <taxon>Pseudomonadati</taxon>
        <taxon>Bacteroidota</taxon>
        <taxon>Flavobacteriia</taxon>
        <taxon>Flavobacteriales</taxon>
        <taxon>Flavobacteriaceae</taxon>
        <taxon>Flavobacterium</taxon>
    </lineage>
</organism>
<gene>
    <name evidence="1" type="ORF">Q764_10270</name>
</gene>
<keyword evidence="2" id="KW-1185">Reference proteome</keyword>
<protein>
    <submittedName>
        <fullName evidence="1">Uncharacterized protein</fullName>
    </submittedName>
</protein>
<name>A0A0A2M8H6_9FLAO</name>